<gene>
    <name evidence="1" type="ORF">AB3N04_02545</name>
</gene>
<name>A0AB39BV62_9BACI</name>
<dbReference type="PROSITE" id="PS51257">
    <property type="entry name" value="PROKAR_LIPOPROTEIN"/>
    <property type="match status" value="1"/>
</dbReference>
<keyword evidence="1" id="KW-0449">Lipoprotein</keyword>
<sequence length="141" mass="16165">MKHFLAIIIGIMILGGCGPQAETIQPLQVGNQAIVAQEKADEAKQILLSMEEVLEVKGVVNDQGIYLAPRVKHFDRFHLNDIRKRGHENVAKRFPKETVHVSTDKKIYMELEKLEQELKKKTISEKRFSTKLKELEEKMKG</sequence>
<organism evidence="1">
    <name type="scientific">Alkalihalophilus sp. As8PL</name>
    <dbReference type="NCBI Taxonomy" id="3237103"/>
    <lineage>
        <taxon>Bacteria</taxon>
        <taxon>Bacillati</taxon>
        <taxon>Bacillota</taxon>
        <taxon>Bacilli</taxon>
        <taxon>Bacillales</taxon>
        <taxon>Bacillaceae</taxon>
        <taxon>Alkalihalophilus</taxon>
    </lineage>
</organism>
<proteinExistence type="predicted"/>
<accession>A0AB39BV62</accession>
<reference evidence="1" key="1">
    <citation type="submission" date="2024-07" db="EMBL/GenBank/DDBJ databases">
        <title>Identification and characteristics of an arsenic-resistant bacterial isolate, which belongs to a novel species.</title>
        <authorList>
            <person name="Juszczyk A."/>
            <person name="Kowalczyk A."/>
            <person name="Was K."/>
            <person name="Kosowicz W."/>
            <person name="Budzyn A."/>
            <person name="Latowski D."/>
        </authorList>
    </citation>
    <scope>NUCLEOTIDE SEQUENCE</scope>
    <source>
        <strain evidence="1">As8PL</strain>
    </source>
</reference>
<protein>
    <submittedName>
        <fullName evidence="1">YhcN/YlaJ family sporulation lipoprotein</fullName>
    </submittedName>
</protein>
<dbReference type="EMBL" id="CP162551">
    <property type="protein sequence ID" value="XDI37216.1"/>
    <property type="molecule type" value="Genomic_DNA"/>
</dbReference>
<dbReference type="InterPro" id="IPR019076">
    <property type="entry name" value="Spore_lipoprot_YhcN/YlaJ-like"/>
</dbReference>
<dbReference type="Pfam" id="PF09580">
    <property type="entry name" value="Spore_YhcN_YlaJ"/>
    <property type="match status" value="1"/>
</dbReference>
<evidence type="ECO:0000313" key="1">
    <source>
        <dbReference type="EMBL" id="XDI37216.1"/>
    </source>
</evidence>
<dbReference type="RefSeq" id="WP_368504584.1">
    <property type="nucleotide sequence ID" value="NZ_CP162551.1"/>
</dbReference>
<dbReference type="AlphaFoldDB" id="A0AB39BV62"/>